<comment type="caution">
    <text evidence="9">The sequence shown here is derived from an EMBL/GenBank/DDBJ whole genome shotgun (WGS) entry which is preliminary data.</text>
</comment>
<dbReference type="InterPro" id="IPR000719">
    <property type="entry name" value="Prot_kinase_dom"/>
</dbReference>
<dbReference type="Gene3D" id="3.60.40.10">
    <property type="entry name" value="PPM-type phosphatase domain"/>
    <property type="match status" value="1"/>
</dbReference>
<evidence type="ECO:0000313" key="9">
    <source>
        <dbReference type="EMBL" id="RWX55305.1"/>
    </source>
</evidence>
<evidence type="ECO:0000256" key="4">
    <source>
        <dbReference type="ARBA" id="ARBA00022777"/>
    </source>
</evidence>
<reference evidence="9 10" key="1">
    <citation type="submission" date="2018-11" db="EMBL/GenBank/DDBJ databases">
        <title>Photobacterium sp. BEI247 sp. nov., a marine bacterium isolated from Yongle Blue Hole in the South China Sea.</title>
        <authorList>
            <person name="Wang X."/>
        </authorList>
    </citation>
    <scope>NUCLEOTIDE SEQUENCE [LARGE SCALE GENOMIC DNA]</scope>
    <source>
        <strain evidence="10">BEI247</strain>
    </source>
</reference>
<keyword evidence="4 9" id="KW-0418">Kinase</keyword>
<sequence length="586" mass="66362">MAVITDVAEVTTESLQVSVGGFSSAGCRDVNQDAFAVKHSSRKSVMKYKGVVACIADGVSCSDNGQQASHTSVTQFIDDYYSTPDSWGVKKAAAKVLTSLNSWLYHHGQQSELRHNGLVSTFSSVIVKSNTAHLIHVGDSRIYRYRRGKLTQLTQDHSRKQGGKSHFLTRALGMDSRLDVDYKQESVEVDDVLVLTTDGLHDWLTKREFEGLLSRMELAAEELAHLIVQYARKNGSDDNLTCLLVKIDFLPQENLQETARQLTQRVIPPILAEGNTIDQYEIIRVLHSGTRSHVYLAKSHFDEKCYVLKAPSPNFSDDLVYLQGFIREGWVGRQISHSAIMKIHRYAEASPFLYHVCDYVEGKTLRQWMIDNPKPSLEKVREIAAELIKPIRFFQRMGIVHRDLKPENIMLTDNGKAVFIDFGTAQAEGFDEVSGVIPEEVPVGATDYIAPEYLAGEKATAYSDLFSVGVIVYEMLTGKMPYKMPYQQIFDDKQSRRYDYISVLKNRQDLPAWLDLVLKKVCHPSPKTRYQVISEFIQDLSTPDQKILRELKESPLIRRNPLQFWKLMVLVLGIIVCVETYIITIG</sequence>
<dbReference type="InterPro" id="IPR036457">
    <property type="entry name" value="PPM-type-like_dom_sf"/>
</dbReference>
<evidence type="ECO:0000256" key="2">
    <source>
        <dbReference type="ARBA" id="ARBA00022679"/>
    </source>
</evidence>
<keyword evidence="1" id="KW-0723">Serine/threonine-protein kinase</keyword>
<dbReference type="SMART" id="SM00331">
    <property type="entry name" value="PP2C_SIG"/>
    <property type="match status" value="1"/>
</dbReference>
<dbReference type="Proteomes" id="UP000287563">
    <property type="component" value="Unassembled WGS sequence"/>
</dbReference>
<gene>
    <name evidence="9" type="ORF">EDI28_12130</name>
</gene>
<keyword evidence="5" id="KW-0067">ATP-binding</keyword>
<dbReference type="SMART" id="SM00332">
    <property type="entry name" value="PP2Cc"/>
    <property type="match status" value="1"/>
</dbReference>
<keyword evidence="2" id="KW-0808">Transferase</keyword>
<dbReference type="SUPFAM" id="SSF56112">
    <property type="entry name" value="Protein kinase-like (PK-like)"/>
    <property type="match status" value="1"/>
</dbReference>
<feature type="transmembrane region" description="Helical" evidence="6">
    <location>
        <begin position="564"/>
        <end position="583"/>
    </location>
</feature>
<evidence type="ECO:0000256" key="3">
    <source>
        <dbReference type="ARBA" id="ARBA00022741"/>
    </source>
</evidence>
<dbReference type="InterPro" id="IPR001932">
    <property type="entry name" value="PPM-type_phosphatase-like_dom"/>
</dbReference>
<dbReference type="GO" id="GO:0004674">
    <property type="term" value="F:protein serine/threonine kinase activity"/>
    <property type="evidence" value="ECO:0007669"/>
    <property type="project" value="UniProtKB-KW"/>
</dbReference>
<feature type="domain" description="Protein kinase" evidence="7">
    <location>
        <begin position="280"/>
        <end position="548"/>
    </location>
</feature>
<dbReference type="OrthoDB" id="9801841at2"/>
<feature type="domain" description="PPM-type phosphatase" evidence="8">
    <location>
        <begin position="18"/>
        <end position="247"/>
    </location>
</feature>
<dbReference type="InterPro" id="IPR008271">
    <property type="entry name" value="Ser/Thr_kinase_AS"/>
</dbReference>
<evidence type="ECO:0000313" key="10">
    <source>
        <dbReference type="Proteomes" id="UP000287563"/>
    </source>
</evidence>
<protein>
    <submittedName>
        <fullName evidence="9">Bifunctional protein-serine/threonine kinase/phosphatase</fullName>
    </submittedName>
</protein>
<dbReference type="InterPro" id="IPR011009">
    <property type="entry name" value="Kinase-like_dom_sf"/>
</dbReference>
<keyword evidence="6" id="KW-1133">Transmembrane helix</keyword>
<dbReference type="RefSeq" id="WP_128784116.1">
    <property type="nucleotide sequence ID" value="NZ_RJLM01000004.1"/>
</dbReference>
<dbReference type="PANTHER" id="PTHR24351">
    <property type="entry name" value="RIBOSOMAL PROTEIN S6 KINASE"/>
    <property type="match status" value="1"/>
</dbReference>
<keyword evidence="6" id="KW-0812">Transmembrane</keyword>
<keyword evidence="3" id="KW-0547">Nucleotide-binding</keyword>
<organism evidence="9 10">
    <name type="scientific">Photobacterium chitinilyticum</name>
    <dbReference type="NCBI Taxonomy" id="2485123"/>
    <lineage>
        <taxon>Bacteria</taxon>
        <taxon>Pseudomonadati</taxon>
        <taxon>Pseudomonadota</taxon>
        <taxon>Gammaproteobacteria</taxon>
        <taxon>Vibrionales</taxon>
        <taxon>Vibrionaceae</taxon>
        <taxon>Photobacterium</taxon>
    </lineage>
</organism>
<dbReference type="SUPFAM" id="SSF81606">
    <property type="entry name" value="PP2C-like"/>
    <property type="match status" value="1"/>
</dbReference>
<evidence type="ECO:0000256" key="5">
    <source>
        <dbReference type="ARBA" id="ARBA00022840"/>
    </source>
</evidence>
<dbReference type="CDD" id="cd00143">
    <property type="entry name" value="PP2Cc"/>
    <property type="match status" value="1"/>
</dbReference>
<keyword evidence="10" id="KW-1185">Reference proteome</keyword>
<evidence type="ECO:0000259" key="7">
    <source>
        <dbReference type="PROSITE" id="PS50011"/>
    </source>
</evidence>
<dbReference type="PROSITE" id="PS00108">
    <property type="entry name" value="PROTEIN_KINASE_ST"/>
    <property type="match status" value="1"/>
</dbReference>
<dbReference type="PROSITE" id="PS50011">
    <property type="entry name" value="PROTEIN_KINASE_DOM"/>
    <property type="match status" value="1"/>
</dbReference>
<keyword evidence="6" id="KW-0472">Membrane</keyword>
<accession>A0A3S3RH78</accession>
<evidence type="ECO:0000256" key="1">
    <source>
        <dbReference type="ARBA" id="ARBA00022527"/>
    </source>
</evidence>
<dbReference type="GO" id="GO:0005524">
    <property type="term" value="F:ATP binding"/>
    <property type="evidence" value="ECO:0007669"/>
    <property type="project" value="UniProtKB-KW"/>
</dbReference>
<name>A0A3S3RH78_9GAMM</name>
<evidence type="ECO:0000256" key="6">
    <source>
        <dbReference type="SAM" id="Phobius"/>
    </source>
</evidence>
<dbReference type="Pfam" id="PF13672">
    <property type="entry name" value="PP2C_2"/>
    <property type="match status" value="1"/>
</dbReference>
<dbReference type="EMBL" id="RJLM01000004">
    <property type="protein sequence ID" value="RWX55305.1"/>
    <property type="molecule type" value="Genomic_DNA"/>
</dbReference>
<dbReference type="Pfam" id="PF00069">
    <property type="entry name" value="Pkinase"/>
    <property type="match status" value="1"/>
</dbReference>
<dbReference type="PROSITE" id="PS51746">
    <property type="entry name" value="PPM_2"/>
    <property type="match status" value="1"/>
</dbReference>
<dbReference type="Gene3D" id="1.10.510.10">
    <property type="entry name" value="Transferase(Phosphotransferase) domain 1"/>
    <property type="match status" value="1"/>
</dbReference>
<dbReference type="CDD" id="cd14014">
    <property type="entry name" value="STKc_PknB_like"/>
    <property type="match status" value="1"/>
</dbReference>
<dbReference type="SMART" id="SM00220">
    <property type="entry name" value="S_TKc"/>
    <property type="match status" value="1"/>
</dbReference>
<proteinExistence type="predicted"/>
<dbReference type="AlphaFoldDB" id="A0A3S3RH78"/>
<evidence type="ECO:0000259" key="8">
    <source>
        <dbReference type="PROSITE" id="PS51746"/>
    </source>
</evidence>